<reference evidence="6" key="1">
    <citation type="submission" date="2023-10" db="EMBL/GenBank/DDBJ databases">
        <title>Genome assemblies of two species of porcelain crab, Petrolisthes cinctipes and Petrolisthes manimaculis (Anomura: Porcellanidae).</title>
        <authorList>
            <person name="Angst P."/>
        </authorList>
    </citation>
    <scope>NUCLEOTIDE SEQUENCE</scope>
    <source>
        <strain evidence="6">PB745_01</strain>
        <tissue evidence="6">Gill</tissue>
    </source>
</reference>
<keyword evidence="2 5" id="KW-0812">Transmembrane</keyword>
<evidence type="ECO:0008006" key="8">
    <source>
        <dbReference type="Google" id="ProtNLM"/>
    </source>
</evidence>
<proteinExistence type="predicted"/>
<accession>A0AAE1KW87</accession>
<protein>
    <recommendedName>
        <fullName evidence="8">Proton-coupled folate transporter</fullName>
    </recommendedName>
</protein>
<dbReference type="InterPro" id="IPR036259">
    <property type="entry name" value="MFS_trans_sf"/>
</dbReference>
<keyword evidence="7" id="KW-1185">Reference proteome</keyword>
<organism evidence="6 7">
    <name type="scientific">Petrolisthes cinctipes</name>
    <name type="common">Flat porcelain crab</name>
    <dbReference type="NCBI Taxonomy" id="88211"/>
    <lineage>
        <taxon>Eukaryota</taxon>
        <taxon>Metazoa</taxon>
        <taxon>Ecdysozoa</taxon>
        <taxon>Arthropoda</taxon>
        <taxon>Crustacea</taxon>
        <taxon>Multicrustacea</taxon>
        <taxon>Malacostraca</taxon>
        <taxon>Eumalacostraca</taxon>
        <taxon>Eucarida</taxon>
        <taxon>Decapoda</taxon>
        <taxon>Pleocyemata</taxon>
        <taxon>Anomura</taxon>
        <taxon>Galatheoidea</taxon>
        <taxon>Porcellanidae</taxon>
        <taxon>Petrolisthes</taxon>
    </lineage>
</organism>
<evidence type="ECO:0000256" key="3">
    <source>
        <dbReference type="ARBA" id="ARBA00022989"/>
    </source>
</evidence>
<feature type="transmembrane region" description="Helical" evidence="5">
    <location>
        <begin position="366"/>
        <end position="387"/>
    </location>
</feature>
<comment type="caution">
    <text evidence="6">The sequence shown here is derived from an EMBL/GenBank/DDBJ whole genome shotgun (WGS) entry which is preliminary data.</text>
</comment>
<evidence type="ECO:0000256" key="2">
    <source>
        <dbReference type="ARBA" id="ARBA00022692"/>
    </source>
</evidence>
<keyword evidence="3 5" id="KW-1133">Transmembrane helix</keyword>
<feature type="transmembrane region" description="Helical" evidence="5">
    <location>
        <begin position="154"/>
        <end position="177"/>
    </location>
</feature>
<feature type="transmembrane region" description="Helical" evidence="5">
    <location>
        <begin position="91"/>
        <end position="112"/>
    </location>
</feature>
<dbReference type="Proteomes" id="UP001286313">
    <property type="component" value="Unassembled WGS sequence"/>
</dbReference>
<evidence type="ECO:0000256" key="5">
    <source>
        <dbReference type="SAM" id="Phobius"/>
    </source>
</evidence>
<dbReference type="AlphaFoldDB" id="A0AAE1KW87"/>
<feature type="transmembrane region" description="Helical" evidence="5">
    <location>
        <begin position="221"/>
        <end position="240"/>
    </location>
</feature>
<dbReference type="Gene3D" id="1.20.1250.20">
    <property type="entry name" value="MFS general substrate transporter like domains"/>
    <property type="match status" value="1"/>
</dbReference>
<dbReference type="GO" id="GO:0022857">
    <property type="term" value="F:transmembrane transporter activity"/>
    <property type="evidence" value="ECO:0007669"/>
    <property type="project" value="InterPro"/>
</dbReference>
<dbReference type="PANTHER" id="PTHR23507:SF37">
    <property type="entry name" value="GH08173P"/>
    <property type="match status" value="1"/>
</dbReference>
<gene>
    <name evidence="6" type="ORF">Pcinc_008664</name>
</gene>
<evidence type="ECO:0000256" key="1">
    <source>
        <dbReference type="ARBA" id="ARBA00004141"/>
    </source>
</evidence>
<dbReference type="SUPFAM" id="SSF103473">
    <property type="entry name" value="MFS general substrate transporter"/>
    <property type="match status" value="1"/>
</dbReference>
<name>A0AAE1KW87_PETCI</name>
<feature type="transmembrane region" description="Helical" evidence="5">
    <location>
        <begin position="300"/>
        <end position="323"/>
    </location>
</feature>
<feature type="transmembrane region" description="Helical" evidence="5">
    <location>
        <begin position="393"/>
        <end position="412"/>
    </location>
</feature>
<evidence type="ECO:0000256" key="4">
    <source>
        <dbReference type="ARBA" id="ARBA00023136"/>
    </source>
</evidence>
<dbReference type="Pfam" id="PF07690">
    <property type="entry name" value="MFS_1"/>
    <property type="match status" value="1"/>
</dbReference>
<feature type="transmembrane region" description="Helical" evidence="5">
    <location>
        <begin position="335"/>
        <end position="354"/>
    </location>
</feature>
<evidence type="ECO:0000313" key="6">
    <source>
        <dbReference type="EMBL" id="KAK3887229.1"/>
    </source>
</evidence>
<comment type="subcellular location">
    <subcellularLocation>
        <location evidence="1">Membrane</location>
        <topology evidence="1">Multi-pass membrane protein</topology>
    </subcellularLocation>
</comment>
<feature type="transmembrane region" description="Helical" evidence="5">
    <location>
        <begin position="197"/>
        <end position="215"/>
    </location>
</feature>
<dbReference type="GO" id="GO:0016020">
    <property type="term" value="C:membrane"/>
    <property type="evidence" value="ECO:0007669"/>
    <property type="project" value="UniProtKB-SubCell"/>
</dbReference>
<dbReference type="InterPro" id="IPR011701">
    <property type="entry name" value="MFS"/>
</dbReference>
<dbReference type="PANTHER" id="PTHR23507">
    <property type="entry name" value="ZGC:174356"/>
    <property type="match status" value="1"/>
</dbReference>
<sequence>MAAGVGVIEGVGRLLRGITLEPVLLIDGACNQAMLLFIENVQMNKICTVNLNYSAECFILVRTSRASLSLCQVCANLSAHPEQNVVVQREFSVFAFYNSIIMSVLPLFCVLFMGAWSDKYGRKIPLLITLTGHVFYAAGYLLNNWNTGWPVEGIYVVTFLEALGGAYMCLLSTSTSYISDISTEKSRTARVGTVNSVWYLGGPLGTLTGAVVIKLCGYNVALGLVLVAYLSAIMYVICFIKESHGPFAKQSLQPRGSIKECPLKKEDVRKTTMIKDFFNWHRVIESFKTAFKKREGNARAVLLAIIFCNMLWRMSRGFFIYMFVRRVLHWEATDYGYWATYRNLMAAAGSLVLVPLLTKAVNMTDSLLAVLGSASIIGEYTSYGLVSDVAYKYFMWLGPPLGILSNASIIAFRSMSTKLVADEEKGRINAVMAAMYGLMPMAGYAVYAPIYYHTVHDLPATQFFFASSLNVLIMIVFVVIQLSSVSYSASRDLDEEAVSEEDEKEKLDVQKKQHPDPNLALSLLINSPINNSIKEMSPKEYEAFKSSLVRSKFY</sequence>
<keyword evidence="4 5" id="KW-0472">Membrane</keyword>
<feature type="transmembrane region" description="Helical" evidence="5">
    <location>
        <begin position="433"/>
        <end position="452"/>
    </location>
</feature>
<feature type="transmembrane region" description="Helical" evidence="5">
    <location>
        <begin position="124"/>
        <end position="142"/>
    </location>
</feature>
<evidence type="ECO:0000313" key="7">
    <source>
        <dbReference type="Proteomes" id="UP001286313"/>
    </source>
</evidence>
<feature type="transmembrane region" description="Helical" evidence="5">
    <location>
        <begin position="464"/>
        <end position="482"/>
    </location>
</feature>
<dbReference type="EMBL" id="JAWQEG010000644">
    <property type="protein sequence ID" value="KAK3887229.1"/>
    <property type="molecule type" value="Genomic_DNA"/>
</dbReference>